<gene>
    <name evidence="1" type="ORF">AMAG_18510</name>
</gene>
<dbReference type="VEuPathDB" id="FungiDB:AMAG_18510"/>
<keyword evidence="2" id="KW-1185">Reference proteome</keyword>
<dbReference type="AlphaFoldDB" id="A0A0L0SCU8"/>
<dbReference type="InterPro" id="IPR016156">
    <property type="entry name" value="FAD/NAD-linked_Rdtase_dimer_sf"/>
</dbReference>
<protein>
    <submittedName>
        <fullName evidence="1">Uncharacterized protein</fullName>
    </submittedName>
</protein>
<reference evidence="1 2" key="1">
    <citation type="submission" date="2009-11" db="EMBL/GenBank/DDBJ databases">
        <title>Annotation of Allomyces macrogynus ATCC 38327.</title>
        <authorList>
            <consortium name="The Broad Institute Genome Sequencing Platform"/>
            <person name="Russ C."/>
            <person name="Cuomo C."/>
            <person name="Burger G."/>
            <person name="Gray M.W."/>
            <person name="Holland P.W.H."/>
            <person name="King N."/>
            <person name="Lang F.B.F."/>
            <person name="Roger A.J."/>
            <person name="Ruiz-Trillo I."/>
            <person name="Young S.K."/>
            <person name="Zeng Q."/>
            <person name="Gargeya S."/>
            <person name="Fitzgerald M."/>
            <person name="Haas B."/>
            <person name="Abouelleil A."/>
            <person name="Alvarado L."/>
            <person name="Arachchi H.M."/>
            <person name="Berlin A."/>
            <person name="Chapman S.B."/>
            <person name="Gearin G."/>
            <person name="Goldberg J."/>
            <person name="Griggs A."/>
            <person name="Gujja S."/>
            <person name="Hansen M."/>
            <person name="Heiman D."/>
            <person name="Howarth C."/>
            <person name="Larimer J."/>
            <person name="Lui A."/>
            <person name="MacDonald P.J.P."/>
            <person name="McCowen C."/>
            <person name="Montmayeur A."/>
            <person name="Murphy C."/>
            <person name="Neiman D."/>
            <person name="Pearson M."/>
            <person name="Priest M."/>
            <person name="Roberts A."/>
            <person name="Saif S."/>
            <person name="Shea T."/>
            <person name="Sisk P."/>
            <person name="Stolte C."/>
            <person name="Sykes S."/>
            <person name="Wortman J."/>
            <person name="Nusbaum C."/>
            <person name="Birren B."/>
        </authorList>
    </citation>
    <scope>NUCLEOTIDE SEQUENCE [LARGE SCALE GENOMIC DNA]</scope>
    <source>
        <strain evidence="1 2">ATCC 38327</strain>
    </source>
</reference>
<dbReference type="Proteomes" id="UP000054350">
    <property type="component" value="Unassembled WGS sequence"/>
</dbReference>
<sequence length="140" mass="15755">MAPLPNLHTLSLACMHDGTTLMALLPRLPETLHVLHVTHVDLSAGELVDGLELAHKRGMRWPNLAQVDLIHVHQTWGQFEPVMDALMRMNEDPDTDVVVVLSEKDVLAGRRADRTVAKKRWGQVSQQWAEKGWSCLIDPE</sequence>
<accession>A0A0L0SCU8</accession>
<evidence type="ECO:0000313" key="1">
    <source>
        <dbReference type="EMBL" id="KNE60306.1"/>
    </source>
</evidence>
<reference evidence="2" key="2">
    <citation type="submission" date="2009-11" db="EMBL/GenBank/DDBJ databases">
        <title>The Genome Sequence of Allomyces macrogynus strain ATCC 38327.</title>
        <authorList>
            <consortium name="The Broad Institute Genome Sequencing Platform"/>
            <person name="Russ C."/>
            <person name="Cuomo C."/>
            <person name="Shea T."/>
            <person name="Young S.K."/>
            <person name="Zeng Q."/>
            <person name="Koehrsen M."/>
            <person name="Haas B."/>
            <person name="Borodovsky M."/>
            <person name="Guigo R."/>
            <person name="Alvarado L."/>
            <person name="Berlin A."/>
            <person name="Borenstein D."/>
            <person name="Chen Z."/>
            <person name="Engels R."/>
            <person name="Freedman E."/>
            <person name="Gellesch M."/>
            <person name="Goldberg J."/>
            <person name="Griggs A."/>
            <person name="Gujja S."/>
            <person name="Heiman D."/>
            <person name="Hepburn T."/>
            <person name="Howarth C."/>
            <person name="Jen D."/>
            <person name="Larson L."/>
            <person name="Lewis B."/>
            <person name="Mehta T."/>
            <person name="Park D."/>
            <person name="Pearson M."/>
            <person name="Roberts A."/>
            <person name="Saif S."/>
            <person name="Shenoy N."/>
            <person name="Sisk P."/>
            <person name="Stolte C."/>
            <person name="Sykes S."/>
            <person name="Walk T."/>
            <person name="White J."/>
            <person name="Yandava C."/>
            <person name="Burger G."/>
            <person name="Gray M.W."/>
            <person name="Holland P.W.H."/>
            <person name="King N."/>
            <person name="Lang F.B.F."/>
            <person name="Roger A.J."/>
            <person name="Ruiz-Trillo I."/>
            <person name="Lander E."/>
            <person name="Nusbaum C."/>
        </authorList>
    </citation>
    <scope>NUCLEOTIDE SEQUENCE [LARGE SCALE GENOMIC DNA]</scope>
    <source>
        <strain evidence="2">ATCC 38327</strain>
    </source>
</reference>
<dbReference type="EMBL" id="GG745336">
    <property type="protein sequence ID" value="KNE60306.1"/>
    <property type="molecule type" value="Genomic_DNA"/>
</dbReference>
<proteinExistence type="predicted"/>
<dbReference type="SUPFAM" id="SSF55424">
    <property type="entry name" value="FAD/NAD-linked reductases, dimerisation (C-terminal) domain"/>
    <property type="match status" value="1"/>
</dbReference>
<evidence type="ECO:0000313" key="2">
    <source>
        <dbReference type="Proteomes" id="UP000054350"/>
    </source>
</evidence>
<name>A0A0L0SCU8_ALLM3</name>
<organism evidence="1 2">
    <name type="scientific">Allomyces macrogynus (strain ATCC 38327)</name>
    <name type="common">Allomyces javanicus var. macrogynus</name>
    <dbReference type="NCBI Taxonomy" id="578462"/>
    <lineage>
        <taxon>Eukaryota</taxon>
        <taxon>Fungi</taxon>
        <taxon>Fungi incertae sedis</taxon>
        <taxon>Blastocladiomycota</taxon>
        <taxon>Blastocladiomycetes</taxon>
        <taxon>Blastocladiales</taxon>
        <taxon>Blastocladiaceae</taxon>
        <taxon>Allomyces</taxon>
    </lineage>
</organism>